<dbReference type="InterPro" id="IPR039582">
    <property type="entry name" value="THTPA"/>
</dbReference>
<reference evidence="2 3" key="1">
    <citation type="journal article" date="2011" name="Genome Res.">
        <title>Phylogeny-wide analysis of social amoeba genomes highlights ancient origins for complex intercellular communication.</title>
        <authorList>
            <person name="Heidel A.J."/>
            <person name="Lawal H.M."/>
            <person name="Felder M."/>
            <person name="Schilde C."/>
            <person name="Helps N.R."/>
            <person name="Tunggal B."/>
            <person name="Rivero F."/>
            <person name="John U."/>
            <person name="Schleicher M."/>
            <person name="Eichinger L."/>
            <person name="Platzer M."/>
            <person name="Noegel A.A."/>
            <person name="Schaap P."/>
            <person name="Gloeckner G."/>
        </authorList>
    </citation>
    <scope>NUCLEOTIDE SEQUENCE [LARGE SCALE GENOMIC DNA]</scope>
    <source>
        <strain evidence="3">ATCC 26659 / Pp 5 / PN500</strain>
    </source>
</reference>
<protein>
    <recommendedName>
        <fullName evidence="1">CYTH domain-containing protein</fullName>
    </recommendedName>
</protein>
<dbReference type="SUPFAM" id="SSF55154">
    <property type="entry name" value="CYTH-like phosphatases"/>
    <property type="match status" value="1"/>
</dbReference>
<gene>
    <name evidence="2" type="ORF">PPL_02063</name>
</gene>
<dbReference type="Pfam" id="PF01928">
    <property type="entry name" value="CYTH"/>
    <property type="match status" value="1"/>
</dbReference>
<evidence type="ECO:0000259" key="1">
    <source>
        <dbReference type="Pfam" id="PF01928"/>
    </source>
</evidence>
<dbReference type="GO" id="GO:0000287">
    <property type="term" value="F:magnesium ion binding"/>
    <property type="evidence" value="ECO:0007669"/>
    <property type="project" value="TreeGrafter"/>
</dbReference>
<dbReference type="PANTHER" id="PTHR14586:SF1">
    <property type="entry name" value="THIAMINE-TRIPHOSPHATASE"/>
    <property type="match status" value="1"/>
</dbReference>
<proteinExistence type="predicted"/>
<dbReference type="EMBL" id="ADBJ01000008">
    <property type="protein sequence ID" value="EFA85066.1"/>
    <property type="molecule type" value="Genomic_DNA"/>
</dbReference>
<dbReference type="GO" id="GO:0042357">
    <property type="term" value="P:thiamine diphosphate metabolic process"/>
    <property type="evidence" value="ECO:0007669"/>
    <property type="project" value="TreeGrafter"/>
</dbReference>
<dbReference type="InterPro" id="IPR033469">
    <property type="entry name" value="CYTH-like_dom_sf"/>
</dbReference>
<dbReference type="PANTHER" id="PTHR14586">
    <property type="entry name" value="THIAMINE-TRIPHOSPHATASE"/>
    <property type="match status" value="1"/>
</dbReference>
<dbReference type="InterPro" id="IPR023577">
    <property type="entry name" value="CYTH_domain"/>
</dbReference>
<evidence type="ECO:0000313" key="3">
    <source>
        <dbReference type="Proteomes" id="UP000001396"/>
    </source>
</evidence>
<dbReference type="RefSeq" id="XP_020437176.1">
    <property type="nucleotide sequence ID" value="XM_020573059.1"/>
</dbReference>
<dbReference type="GeneID" id="31357589"/>
<dbReference type="Gene3D" id="2.40.320.10">
    <property type="entry name" value="Hypothetical Protein Pfu-838710-001"/>
    <property type="match status" value="1"/>
</dbReference>
<organism evidence="2 3">
    <name type="scientific">Heterostelium pallidum (strain ATCC 26659 / Pp 5 / PN500)</name>
    <name type="common">Cellular slime mold</name>
    <name type="synonym">Polysphondylium pallidum</name>
    <dbReference type="NCBI Taxonomy" id="670386"/>
    <lineage>
        <taxon>Eukaryota</taxon>
        <taxon>Amoebozoa</taxon>
        <taxon>Evosea</taxon>
        <taxon>Eumycetozoa</taxon>
        <taxon>Dictyostelia</taxon>
        <taxon>Acytosteliales</taxon>
        <taxon>Acytosteliaceae</taxon>
        <taxon>Heterostelium</taxon>
    </lineage>
</organism>
<feature type="domain" description="CYTH" evidence="1">
    <location>
        <begin position="1"/>
        <end position="74"/>
    </location>
</feature>
<evidence type="ECO:0000313" key="2">
    <source>
        <dbReference type="EMBL" id="EFA85066.1"/>
    </source>
</evidence>
<dbReference type="Proteomes" id="UP000001396">
    <property type="component" value="Unassembled WGS sequence"/>
</dbReference>
<comment type="caution">
    <text evidence="2">The sequence shown here is derived from an EMBL/GenBank/DDBJ whole genome shotgun (WGS) entry which is preliminary data.</text>
</comment>
<name>D3B192_HETP5</name>
<dbReference type="GO" id="GO:0050333">
    <property type="term" value="F:thiamine triphosphate phosphatase activity"/>
    <property type="evidence" value="ECO:0007669"/>
    <property type="project" value="InterPro"/>
</dbReference>
<dbReference type="InParanoid" id="D3B192"/>
<dbReference type="AlphaFoldDB" id="D3B192"/>
<keyword evidence="3" id="KW-1185">Reference proteome</keyword>
<sequence>MIEIEVKIPFNDRIRNQLLQYKVETIGEQSFTDVYYEDENYSLTTRNIWLRQRNDIWELKLPRSLSFNNNQQIQQQNNDVRAYKEVFELKDLYIELSSVLIDQKIIDQCFSSMTHLNKNKRINDLLTPDQCMLGTVFLFRELIDNSTKYTKDYQSYITVRGNSNKNTAKEIFKKIDLLVYCKQSFIFNFEIDFHSNLELE</sequence>
<accession>D3B192</accession>